<dbReference type="InterPro" id="IPR038484">
    <property type="entry name" value="MucB/RseB_C_sf"/>
</dbReference>
<organism evidence="1">
    <name type="scientific">hydrothermal vent metagenome</name>
    <dbReference type="NCBI Taxonomy" id="652676"/>
    <lineage>
        <taxon>unclassified sequences</taxon>
        <taxon>metagenomes</taxon>
        <taxon>ecological metagenomes</taxon>
    </lineage>
</organism>
<protein>
    <recommendedName>
        <fullName evidence="2">Sigma factor RpoE negative regulatory protein RseB</fullName>
    </recommendedName>
</protein>
<evidence type="ECO:0000313" key="1">
    <source>
        <dbReference type="EMBL" id="VAV99994.1"/>
    </source>
</evidence>
<gene>
    <name evidence="1" type="ORF">MNBD_ACTINO02-2075</name>
</gene>
<dbReference type="AlphaFoldDB" id="A0A3B0S160"/>
<sequence length="307" mass="33084">MSSHRLVATLLAGLVSVALVAPASADDTIATDQSRNEIYSGVRVVVSIWDGVASAGVYDIEHIGDMEYVSIDGAWLVLGEGSATSGGGGMALAGWSDIALSDKYQVRSAVGKSMLGRTTRMVEVMEGDLVRSRFRFDIRTGAPLSTKIFDGDGELFRSSTMVSFGRANLRLYRELLETGTQDIMMSVALGDALPEKVAGYQVADVYEMNGGGQQVFYSDGLFSFSVFTLAKNTTVSELAEADEVTIGSGKYRRFASPTVVWVTWTAGDVTYVLVGDVPPDHLEAVLAELPNPSRGNFLTRWWGRMFG</sequence>
<dbReference type="Gene3D" id="3.30.200.100">
    <property type="entry name" value="MucB/RseB, C-terminal domain"/>
    <property type="match status" value="1"/>
</dbReference>
<proteinExistence type="predicted"/>
<accession>A0A3B0S160</accession>
<name>A0A3B0S160_9ZZZZ</name>
<dbReference type="EMBL" id="UOEK01000177">
    <property type="protein sequence ID" value="VAV99994.1"/>
    <property type="molecule type" value="Genomic_DNA"/>
</dbReference>
<reference evidence="1" key="1">
    <citation type="submission" date="2018-06" db="EMBL/GenBank/DDBJ databases">
        <authorList>
            <person name="Zhirakovskaya E."/>
        </authorList>
    </citation>
    <scope>NUCLEOTIDE SEQUENCE</scope>
</reference>
<evidence type="ECO:0008006" key="2">
    <source>
        <dbReference type="Google" id="ProtNLM"/>
    </source>
</evidence>